<evidence type="ECO:0000256" key="4">
    <source>
        <dbReference type="ARBA" id="ARBA00022729"/>
    </source>
</evidence>
<keyword evidence="11" id="KW-1185">Reference proteome</keyword>
<evidence type="ECO:0000256" key="3">
    <source>
        <dbReference type="ARBA" id="ARBA00022692"/>
    </source>
</evidence>
<evidence type="ECO:0000256" key="7">
    <source>
        <dbReference type="ARBA" id="ARBA00023136"/>
    </source>
</evidence>
<reference evidence="11" key="1">
    <citation type="journal article" date="2014" name="Nat. Commun.">
        <title>The emerging biofuel crop Camelina sativa retains a highly undifferentiated hexaploid genome structure.</title>
        <authorList>
            <person name="Kagale S."/>
            <person name="Koh C."/>
            <person name="Nixon J."/>
            <person name="Bollina V."/>
            <person name="Clarke W.E."/>
            <person name="Tuteja R."/>
            <person name="Spillane C."/>
            <person name="Robinson S.J."/>
            <person name="Links M.G."/>
            <person name="Clarke C."/>
            <person name="Higgins E.E."/>
            <person name="Huebert T."/>
            <person name="Sharpe A.G."/>
            <person name="Parkin I.A."/>
        </authorList>
    </citation>
    <scope>NUCLEOTIDE SEQUENCE [LARGE SCALE GENOMIC DNA]</scope>
    <source>
        <strain evidence="11">cv. DH55</strain>
    </source>
</reference>
<evidence type="ECO:0000256" key="8">
    <source>
        <dbReference type="RuleBase" id="RU003827"/>
    </source>
</evidence>
<dbReference type="InterPro" id="IPR009038">
    <property type="entry name" value="GOLD_dom"/>
</dbReference>
<accession>A0ABM0TFM2</accession>
<comment type="similarity">
    <text evidence="2 8">Belongs to the EMP24/GP25L family.</text>
</comment>
<reference evidence="12" key="2">
    <citation type="submission" date="2025-08" db="UniProtKB">
        <authorList>
            <consortium name="RefSeq"/>
        </authorList>
    </citation>
    <scope>IDENTIFICATION</scope>
    <source>
        <tissue evidence="12">Leaf</tissue>
    </source>
</reference>
<evidence type="ECO:0000256" key="9">
    <source>
        <dbReference type="SAM" id="Phobius"/>
    </source>
</evidence>
<evidence type="ECO:0000313" key="12">
    <source>
        <dbReference type="RefSeq" id="XP_010425709.1"/>
    </source>
</evidence>
<evidence type="ECO:0000256" key="5">
    <source>
        <dbReference type="ARBA" id="ARBA00022989"/>
    </source>
</evidence>
<dbReference type="Pfam" id="PF01105">
    <property type="entry name" value="EMP24_GP25L"/>
    <property type="match status" value="1"/>
</dbReference>
<feature type="domain" description="GOLD" evidence="10">
    <location>
        <begin position="45"/>
        <end position="158"/>
    </location>
</feature>
<dbReference type="GeneID" id="104710758"/>
<evidence type="ECO:0000256" key="2">
    <source>
        <dbReference type="ARBA" id="ARBA00007104"/>
    </source>
</evidence>
<evidence type="ECO:0000313" key="11">
    <source>
        <dbReference type="Proteomes" id="UP000694864"/>
    </source>
</evidence>
<keyword evidence="6" id="KW-0175">Coiled coil</keyword>
<protein>
    <submittedName>
        <fullName evidence="12">Transmembrane emp24 domain-containing protein p24delta11</fullName>
    </submittedName>
</protein>
<keyword evidence="3 8" id="KW-0812">Transmembrane</keyword>
<organism evidence="11 12">
    <name type="scientific">Camelina sativa</name>
    <name type="common">False flax</name>
    <name type="synonym">Myagrum sativum</name>
    <dbReference type="NCBI Taxonomy" id="90675"/>
    <lineage>
        <taxon>Eukaryota</taxon>
        <taxon>Viridiplantae</taxon>
        <taxon>Streptophyta</taxon>
        <taxon>Embryophyta</taxon>
        <taxon>Tracheophyta</taxon>
        <taxon>Spermatophyta</taxon>
        <taxon>Magnoliopsida</taxon>
        <taxon>eudicotyledons</taxon>
        <taxon>Gunneridae</taxon>
        <taxon>Pentapetalae</taxon>
        <taxon>rosids</taxon>
        <taxon>malvids</taxon>
        <taxon>Brassicales</taxon>
        <taxon>Brassicaceae</taxon>
        <taxon>Camelineae</taxon>
        <taxon>Camelina</taxon>
    </lineage>
</organism>
<dbReference type="PROSITE" id="PS50866">
    <property type="entry name" value="GOLD"/>
    <property type="match status" value="1"/>
</dbReference>
<dbReference type="InterPro" id="IPR015720">
    <property type="entry name" value="Emp24-like"/>
</dbReference>
<name>A0ABM0TFM2_CAMSA</name>
<keyword evidence="5 9" id="KW-1133">Transmembrane helix</keyword>
<proteinExistence type="inferred from homology"/>
<keyword evidence="7 9" id="KW-0472">Membrane</keyword>
<feature type="transmembrane region" description="Helical" evidence="9">
    <location>
        <begin position="193"/>
        <end position="215"/>
    </location>
</feature>
<dbReference type="RefSeq" id="XP_010425709.1">
    <property type="nucleotide sequence ID" value="XM_010427407.1"/>
</dbReference>
<keyword evidence="4" id="KW-0732">Signal</keyword>
<evidence type="ECO:0000256" key="6">
    <source>
        <dbReference type="ARBA" id="ARBA00023054"/>
    </source>
</evidence>
<sequence length="225" mass="25823">MDLLPSRCKIHMTTTLKWIITMMTLTTMMMRKGESTRLDMESGIHKCISDDIKFNYMTVGTYSIVNPNEGHHLPPSHKLFVTVTSPKGKTHHHAENVESGKFVFTADETGDYMTCFVAPGYRPVAKFAVDFEWKSGVEAKDWTTIAKRGQINMLEVEVRKLLDVTETIHEEMFQLREREREMQELNRSTNSRMAALSILSLAVTLSVAGLQLWHLKSFLERKKLL</sequence>
<dbReference type="PANTHER" id="PTHR22811">
    <property type="entry name" value="TRANSMEMBRANE EMP24 DOMAIN-CONTAINING PROTEIN"/>
    <property type="match status" value="1"/>
</dbReference>
<dbReference type="Proteomes" id="UP000694864">
    <property type="component" value="Chromosome 9"/>
</dbReference>
<evidence type="ECO:0000256" key="1">
    <source>
        <dbReference type="ARBA" id="ARBA00004479"/>
    </source>
</evidence>
<dbReference type="SMART" id="SM01190">
    <property type="entry name" value="EMP24_GP25L"/>
    <property type="match status" value="1"/>
</dbReference>
<gene>
    <name evidence="12" type="primary">LOC104710758</name>
</gene>
<evidence type="ECO:0000259" key="10">
    <source>
        <dbReference type="PROSITE" id="PS50866"/>
    </source>
</evidence>
<comment type="subcellular location">
    <subcellularLocation>
        <location evidence="1 8">Membrane</location>
        <topology evidence="1 8">Single-pass type I membrane protein</topology>
    </subcellularLocation>
</comment>